<name>A0A8T0QPL4_PANVG</name>
<organism evidence="2 3">
    <name type="scientific">Panicum virgatum</name>
    <name type="common">Blackwell switchgrass</name>
    <dbReference type="NCBI Taxonomy" id="38727"/>
    <lineage>
        <taxon>Eukaryota</taxon>
        <taxon>Viridiplantae</taxon>
        <taxon>Streptophyta</taxon>
        <taxon>Embryophyta</taxon>
        <taxon>Tracheophyta</taxon>
        <taxon>Spermatophyta</taxon>
        <taxon>Magnoliopsida</taxon>
        <taxon>Liliopsida</taxon>
        <taxon>Poales</taxon>
        <taxon>Poaceae</taxon>
        <taxon>PACMAD clade</taxon>
        <taxon>Panicoideae</taxon>
        <taxon>Panicodae</taxon>
        <taxon>Paniceae</taxon>
        <taxon>Panicinae</taxon>
        <taxon>Panicum</taxon>
        <taxon>Panicum sect. Hiantes</taxon>
    </lineage>
</organism>
<feature type="region of interest" description="Disordered" evidence="1">
    <location>
        <begin position="1"/>
        <end position="46"/>
    </location>
</feature>
<dbReference type="Proteomes" id="UP000823388">
    <property type="component" value="Chromosome 7K"/>
</dbReference>
<keyword evidence="3" id="KW-1185">Reference proteome</keyword>
<feature type="region of interest" description="Disordered" evidence="1">
    <location>
        <begin position="58"/>
        <end position="144"/>
    </location>
</feature>
<evidence type="ECO:0000313" key="2">
    <source>
        <dbReference type="EMBL" id="KAG2574714.1"/>
    </source>
</evidence>
<protein>
    <submittedName>
        <fullName evidence="2">Uncharacterized protein</fullName>
    </submittedName>
</protein>
<evidence type="ECO:0000313" key="3">
    <source>
        <dbReference type="Proteomes" id="UP000823388"/>
    </source>
</evidence>
<accession>A0A8T0QPL4</accession>
<comment type="caution">
    <text evidence="2">The sequence shown here is derived from an EMBL/GenBank/DDBJ whole genome shotgun (WGS) entry which is preliminary data.</text>
</comment>
<gene>
    <name evidence="2" type="ORF">PVAP13_7KG340870</name>
</gene>
<feature type="compositionally biased region" description="Low complexity" evidence="1">
    <location>
        <begin position="58"/>
        <end position="73"/>
    </location>
</feature>
<feature type="compositionally biased region" description="Polar residues" evidence="1">
    <location>
        <begin position="1"/>
        <end position="15"/>
    </location>
</feature>
<proteinExistence type="predicted"/>
<feature type="compositionally biased region" description="Basic residues" evidence="1">
    <location>
        <begin position="82"/>
        <end position="98"/>
    </location>
</feature>
<feature type="compositionally biased region" description="Low complexity" evidence="1">
    <location>
        <begin position="20"/>
        <end position="33"/>
    </location>
</feature>
<feature type="compositionally biased region" description="Basic and acidic residues" evidence="1">
    <location>
        <begin position="103"/>
        <end position="113"/>
    </location>
</feature>
<sequence>MNNSARGLAGASSSPWRGPGRAATARTGAAAGRATHRLHRQRAPLLQTYTAYTVAEATAGRATPTSAAAAGTSWREASARLPTRRRIRRWRGSRRRGGGRGGGAREEREEGRRLWRAGSGRRGRGPATRTRAGRCRKGEKKIQF</sequence>
<reference evidence="2" key="1">
    <citation type="submission" date="2020-05" db="EMBL/GenBank/DDBJ databases">
        <title>WGS assembly of Panicum virgatum.</title>
        <authorList>
            <person name="Lovell J.T."/>
            <person name="Jenkins J."/>
            <person name="Shu S."/>
            <person name="Juenger T.E."/>
            <person name="Schmutz J."/>
        </authorList>
    </citation>
    <scope>NUCLEOTIDE SEQUENCE</scope>
    <source>
        <strain evidence="2">AP13</strain>
    </source>
</reference>
<feature type="compositionally biased region" description="Basic residues" evidence="1">
    <location>
        <begin position="131"/>
        <end position="144"/>
    </location>
</feature>
<evidence type="ECO:0000256" key="1">
    <source>
        <dbReference type="SAM" id="MobiDB-lite"/>
    </source>
</evidence>
<dbReference type="EMBL" id="CM029049">
    <property type="protein sequence ID" value="KAG2574714.1"/>
    <property type="molecule type" value="Genomic_DNA"/>
</dbReference>
<dbReference type="AlphaFoldDB" id="A0A8T0QPL4"/>